<name>A0A7S2RMR2_9STRA</name>
<keyword evidence="7 11" id="KW-0812">Transmembrane</keyword>
<dbReference type="PANTHER" id="PTHR12468:SF2">
    <property type="entry name" value="GPI MANNOSYLTRANSFERASE 2"/>
    <property type="match status" value="1"/>
</dbReference>
<comment type="pathway">
    <text evidence="2 11">Glycolipid biosynthesis; glycosylphosphatidylinositol-anchor biosynthesis.</text>
</comment>
<protein>
    <recommendedName>
        <fullName evidence="11">GPI mannosyltransferase 2</fullName>
        <ecNumber evidence="11">2.4.1.-</ecNumber>
    </recommendedName>
</protein>
<evidence type="ECO:0000313" key="12">
    <source>
        <dbReference type="EMBL" id="CAD9674573.1"/>
    </source>
</evidence>
<comment type="subcellular location">
    <subcellularLocation>
        <location evidence="1 11">Endoplasmic reticulum membrane</location>
        <topology evidence="1 11">Multi-pass membrane protein</topology>
    </subcellularLocation>
</comment>
<evidence type="ECO:0000256" key="9">
    <source>
        <dbReference type="ARBA" id="ARBA00022989"/>
    </source>
</evidence>
<evidence type="ECO:0000256" key="2">
    <source>
        <dbReference type="ARBA" id="ARBA00004687"/>
    </source>
</evidence>
<proteinExistence type="inferred from homology"/>
<evidence type="ECO:0000256" key="5">
    <source>
        <dbReference type="ARBA" id="ARBA00022676"/>
    </source>
</evidence>
<evidence type="ECO:0000256" key="10">
    <source>
        <dbReference type="ARBA" id="ARBA00023136"/>
    </source>
</evidence>
<keyword evidence="6 11" id="KW-0808">Transferase</keyword>
<feature type="transmembrane region" description="Helical" evidence="11">
    <location>
        <begin position="227"/>
        <end position="249"/>
    </location>
</feature>
<dbReference type="GO" id="GO:0000009">
    <property type="term" value="F:alpha-1,6-mannosyltransferase activity"/>
    <property type="evidence" value="ECO:0007669"/>
    <property type="project" value="InterPro"/>
</dbReference>
<dbReference type="GO" id="GO:0031501">
    <property type="term" value="C:mannosyltransferase complex"/>
    <property type="evidence" value="ECO:0007669"/>
    <property type="project" value="TreeGrafter"/>
</dbReference>
<dbReference type="EC" id="2.4.1.-" evidence="11"/>
<dbReference type="GO" id="GO:0005789">
    <property type="term" value="C:endoplasmic reticulum membrane"/>
    <property type="evidence" value="ECO:0007669"/>
    <property type="project" value="UniProtKB-SubCell"/>
</dbReference>
<dbReference type="EMBL" id="HBHK01007728">
    <property type="protein sequence ID" value="CAD9674573.1"/>
    <property type="molecule type" value="Transcribed_RNA"/>
</dbReference>
<dbReference type="GO" id="GO:0004376">
    <property type="term" value="F:GPI mannosyltransferase activity"/>
    <property type="evidence" value="ECO:0007669"/>
    <property type="project" value="InterPro"/>
</dbReference>
<comment type="similarity">
    <text evidence="3 11">Belongs to the PIGV family.</text>
</comment>
<feature type="transmembrane region" description="Helical" evidence="11">
    <location>
        <begin position="193"/>
        <end position="215"/>
    </location>
</feature>
<feature type="transmembrane region" description="Helical" evidence="11">
    <location>
        <begin position="72"/>
        <end position="93"/>
    </location>
</feature>
<dbReference type="InterPro" id="IPR007315">
    <property type="entry name" value="PIG-V/Gpi18"/>
</dbReference>
<feature type="transmembrane region" description="Helical" evidence="11">
    <location>
        <begin position="7"/>
        <end position="26"/>
    </location>
</feature>
<evidence type="ECO:0000256" key="8">
    <source>
        <dbReference type="ARBA" id="ARBA00022824"/>
    </source>
</evidence>
<feature type="transmembrane region" description="Helical" evidence="11">
    <location>
        <begin position="342"/>
        <end position="375"/>
    </location>
</feature>
<dbReference type="UniPathway" id="UPA00196"/>
<evidence type="ECO:0000256" key="1">
    <source>
        <dbReference type="ARBA" id="ARBA00004477"/>
    </source>
</evidence>
<comment type="function">
    <text evidence="11">Mannosyltransferase involved in glycosylphosphatidylinositol-anchor biosynthesis.</text>
</comment>
<reference evidence="12" key="1">
    <citation type="submission" date="2021-01" db="EMBL/GenBank/DDBJ databases">
        <authorList>
            <person name="Corre E."/>
            <person name="Pelletier E."/>
            <person name="Niang G."/>
            <person name="Scheremetjew M."/>
            <person name="Finn R."/>
            <person name="Kale V."/>
            <person name="Holt S."/>
            <person name="Cochrane G."/>
            <person name="Meng A."/>
            <person name="Brown T."/>
            <person name="Cohen L."/>
        </authorList>
    </citation>
    <scope>NUCLEOTIDE SEQUENCE</scope>
    <source>
        <strain evidence="12">NY070348D</strain>
    </source>
</reference>
<dbReference type="PANTHER" id="PTHR12468">
    <property type="entry name" value="GPI MANNOSYLTRANSFERASE 2"/>
    <property type="match status" value="1"/>
</dbReference>
<dbReference type="AlphaFoldDB" id="A0A7S2RMR2"/>
<evidence type="ECO:0000256" key="11">
    <source>
        <dbReference type="RuleBase" id="RU363112"/>
    </source>
</evidence>
<feature type="transmembrane region" description="Helical" evidence="11">
    <location>
        <begin position="100"/>
        <end position="122"/>
    </location>
</feature>
<feature type="transmembrane region" description="Helical" evidence="11">
    <location>
        <begin position="142"/>
        <end position="172"/>
    </location>
</feature>
<keyword evidence="4 11" id="KW-0337">GPI-anchor biosynthesis</keyword>
<gene>
    <name evidence="12" type="ORF">QSP1433_LOCUS4747</name>
</gene>
<keyword evidence="9 11" id="KW-1133">Transmembrane helix</keyword>
<evidence type="ECO:0000256" key="3">
    <source>
        <dbReference type="ARBA" id="ARBA00008698"/>
    </source>
</evidence>
<evidence type="ECO:0000256" key="6">
    <source>
        <dbReference type="ARBA" id="ARBA00022679"/>
    </source>
</evidence>
<evidence type="ECO:0000256" key="4">
    <source>
        <dbReference type="ARBA" id="ARBA00022502"/>
    </source>
</evidence>
<dbReference type="GO" id="GO:0006506">
    <property type="term" value="P:GPI anchor biosynthetic process"/>
    <property type="evidence" value="ECO:0007669"/>
    <property type="project" value="UniProtKB-UniPathway"/>
</dbReference>
<evidence type="ECO:0000256" key="7">
    <source>
        <dbReference type="ARBA" id="ARBA00022692"/>
    </source>
</evidence>
<sequence length="409" mass="45902">MGTVFKLLMIGVVSRLVVLLVSYVSYSIVGAYDTSARIAHPAHRFIPLGTNWDAEYFVRIAQYGYEYEQVHAFFPLLPFLMRCFAQGAVWIGIDWLSFDTLVVVGGVVISNMCFLIAGVLLYKLTLQIFAQDHHLAFQTGLLFYFNPASVFMSAGYTESLFAMCSFGGMLLLSSTRKPHQWSIFALLRASIPFCLASLCRGNGAVLVGYLGFYMLLPFLTGQQLLTFRGILLCGFELVLPVLISAVIPLGSVLKYGYDSYCSSPDARPWCSSRLPNIYSFVQAEYWNNGFLNFWEVKQIPNFLLAAPMVYLCSVCILTYVGGVTSSYTVGHYSRNLKVLPYVLHLFALLVLGVFFMHVHVITRFVSACPCIYWYAAISLSTGKETWILTYFPAYVLLGASMFSCYYPWA</sequence>
<organism evidence="12">
    <name type="scientific">Mucochytrium quahogii</name>
    <dbReference type="NCBI Taxonomy" id="96639"/>
    <lineage>
        <taxon>Eukaryota</taxon>
        <taxon>Sar</taxon>
        <taxon>Stramenopiles</taxon>
        <taxon>Bigyra</taxon>
        <taxon>Labyrinthulomycetes</taxon>
        <taxon>Thraustochytrida</taxon>
        <taxon>Thraustochytriidae</taxon>
        <taxon>Mucochytrium</taxon>
    </lineage>
</organism>
<keyword evidence="8 11" id="KW-0256">Endoplasmic reticulum</keyword>
<keyword evidence="5 11" id="KW-0328">Glycosyltransferase</keyword>
<accession>A0A7S2RMR2</accession>
<feature type="transmembrane region" description="Helical" evidence="11">
    <location>
        <begin position="387"/>
        <end position="408"/>
    </location>
</feature>
<dbReference type="Pfam" id="PF04188">
    <property type="entry name" value="Mannosyl_trans2"/>
    <property type="match status" value="1"/>
</dbReference>
<keyword evidence="10 11" id="KW-0472">Membrane</keyword>
<feature type="transmembrane region" description="Helical" evidence="11">
    <location>
        <begin position="302"/>
        <end position="322"/>
    </location>
</feature>